<evidence type="ECO:0000313" key="2">
    <source>
        <dbReference type="EMBL" id="BBY65633.1"/>
    </source>
</evidence>
<evidence type="ECO:0000313" key="3">
    <source>
        <dbReference type="Proteomes" id="UP000467148"/>
    </source>
</evidence>
<protein>
    <submittedName>
        <fullName evidence="2">Uncharacterized protein</fullName>
    </submittedName>
</protein>
<gene>
    <name evidence="2" type="ORF">MHEL_38760</name>
</gene>
<dbReference type="KEGG" id="mhev:MHEL_38760"/>
<reference evidence="2 3" key="1">
    <citation type="journal article" date="2019" name="Emerg. Microbes Infect.">
        <title>Comprehensive subspecies identification of 175 nontuberculous mycobacteria species based on 7547 genomic profiles.</title>
        <authorList>
            <person name="Matsumoto Y."/>
            <person name="Kinjo T."/>
            <person name="Motooka D."/>
            <person name="Nabeya D."/>
            <person name="Jung N."/>
            <person name="Uechi K."/>
            <person name="Horii T."/>
            <person name="Iida T."/>
            <person name="Fujita J."/>
            <person name="Nakamura S."/>
        </authorList>
    </citation>
    <scope>NUCLEOTIDE SEQUENCE [LARGE SCALE GENOMIC DNA]</scope>
    <source>
        <strain evidence="2 3">JCM 30396</strain>
    </source>
</reference>
<accession>A0A7I7TA00</accession>
<dbReference type="EMBL" id="AP022596">
    <property type="protein sequence ID" value="BBY65633.1"/>
    <property type="molecule type" value="Genomic_DNA"/>
</dbReference>
<keyword evidence="3" id="KW-1185">Reference proteome</keyword>
<name>A0A7I7TA00_9MYCO</name>
<organism evidence="2 3">
    <name type="scientific">Mycolicibacterium helvum</name>
    <dbReference type="NCBI Taxonomy" id="1534349"/>
    <lineage>
        <taxon>Bacteria</taxon>
        <taxon>Bacillati</taxon>
        <taxon>Actinomycetota</taxon>
        <taxon>Actinomycetes</taxon>
        <taxon>Mycobacteriales</taxon>
        <taxon>Mycobacteriaceae</taxon>
        <taxon>Mycolicibacterium</taxon>
    </lineage>
</organism>
<evidence type="ECO:0000256" key="1">
    <source>
        <dbReference type="SAM" id="SignalP"/>
    </source>
</evidence>
<dbReference type="AlphaFoldDB" id="A0A7I7TA00"/>
<sequence>MRRNANPAALSTTTKQMKTLFAAGMTAAALLLAPSAHADDVFGPNVVVGPNVEVGPGITFADPLDAAAQAAAGREPCFAPDGSTFYTPGDAPCT</sequence>
<feature type="signal peptide" evidence="1">
    <location>
        <begin position="1"/>
        <end position="38"/>
    </location>
</feature>
<feature type="chain" id="PRO_5029808113" evidence="1">
    <location>
        <begin position="39"/>
        <end position="94"/>
    </location>
</feature>
<proteinExistence type="predicted"/>
<dbReference type="Proteomes" id="UP000467148">
    <property type="component" value="Chromosome"/>
</dbReference>
<keyword evidence="1" id="KW-0732">Signal</keyword>